<reference evidence="5 6" key="1">
    <citation type="submission" date="2021-06" db="EMBL/GenBank/DDBJ databases">
        <authorList>
            <person name="Grouzdev D.S."/>
            <person name="Koziaeva V."/>
        </authorList>
    </citation>
    <scope>NUCLEOTIDE SEQUENCE [LARGE SCALE GENOMIC DNA]</scope>
    <source>
        <strain evidence="5 6">22</strain>
    </source>
</reference>
<keyword evidence="3" id="KW-0804">Transcription</keyword>
<dbReference type="InterPro" id="IPR036390">
    <property type="entry name" value="WH_DNA-bd_sf"/>
</dbReference>
<dbReference type="Gene3D" id="1.20.120.530">
    <property type="entry name" value="GntR ligand-binding domain-like"/>
    <property type="match status" value="1"/>
</dbReference>
<name>A0A947DAA0_9HYPH</name>
<dbReference type="SMART" id="SM00345">
    <property type="entry name" value="HTH_GNTR"/>
    <property type="match status" value="1"/>
</dbReference>
<dbReference type="SUPFAM" id="SSF46785">
    <property type="entry name" value="Winged helix' DNA-binding domain"/>
    <property type="match status" value="1"/>
</dbReference>
<dbReference type="AlphaFoldDB" id="A0A947DAA0"/>
<protein>
    <submittedName>
        <fullName evidence="5">GntR family transcriptional regulator</fullName>
    </submittedName>
</protein>
<dbReference type="InterPro" id="IPR000524">
    <property type="entry name" value="Tscrpt_reg_HTH_GntR"/>
</dbReference>
<dbReference type="PANTHER" id="PTHR43537">
    <property type="entry name" value="TRANSCRIPTIONAL REGULATOR, GNTR FAMILY"/>
    <property type="match status" value="1"/>
</dbReference>
<accession>A0A947DAA0</accession>
<sequence>MSLSRATLADRAYAELRDRILSGRLGGGRRLLPEELAGDLDISPTPIKEALIRLEADGLVESPLRKGAFVRRFTARVVEELCEARMMIEPPSLLNAFVSGGITAELVASLRRNLALHARHAEGGTLDDLQMALALDREFHEMIVAAADNETVSAWHAKLLCQTHTVLVCRNDSYGSAIGEHAAIVDAIAEGRPQEAAEALHRHLHEAMANMLRAVRLYEDRSTSRG</sequence>
<dbReference type="Pfam" id="PF07729">
    <property type="entry name" value="FCD"/>
    <property type="match status" value="1"/>
</dbReference>
<dbReference type="RefSeq" id="WP_261971386.1">
    <property type="nucleotide sequence ID" value="NZ_JAHHZF010000016.1"/>
</dbReference>
<gene>
    <name evidence="5" type="ORF">KL771_25720</name>
</gene>
<evidence type="ECO:0000256" key="3">
    <source>
        <dbReference type="ARBA" id="ARBA00023163"/>
    </source>
</evidence>
<dbReference type="SMART" id="SM00895">
    <property type="entry name" value="FCD"/>
    <property type="match status" value="1"/>
</dbReference>
<evidence type="ECO:0000313" key="6">
    <source>
        <dbReference type="Proteomes" id="UP000766595"/>
    </source>
</evidence>
<dbReference type="InterPro" id="IPR011711">
    <property type="entry name" value="GntR_C"/>
</dbReference>
<dbReference type="PANTHER" id="PTHR43537:SF24">
    <property type="entry name" value="GLUCONATE OPERON TRANSCRIPTIONAL REPRESSOR"/>
    <property type="match status" value="1"/>
</dbReference>
<evidence type="ECO:0000313" key="5">
    <source>
        <dbReference type="EMBL" id="MBT9292886.1"/>
    </source>
</evidence>
<dbReference type="GO" id="GO:0003700">
    <property type="term" value="F:DNA-binding transcription factor activity"/>
    <property type="evidence" value="ECO:0007669"/>
    <property type="project" value="InterPro"/>
</dbReference>
<keyword evidence="1" id="KW-0805">Transcription regulation</keyword>
<dbReference type="GO" id="GO:0003677">
    <property type="term" value="F:DNA binding"/>
    <property type="evidence" value="ECO:0007669"/>
    <property type="project" value="UniProtKB-KW"/>
</dbReference>
<dbReference type="InterPro" id="IPR036388">
    <property type="entry name" value="WH-like_DNA-bd_sf"/>
</dbReference>
<dbReference type="SUPFAM" id="SSF48008">
    <property type="entry name" value="GntR ligand-binding domain-like"/>
    <property type="match status" value="1"/>
</dbReference>
<organism evidence="5 6">
    <name type="scientific">Prosthecodimorpha staleyi</name>
    <dbReference type="NCBI Taxonomy" id="2840188"/>
    <lineage>
        <taxon>Bacteria</taxon>
        <taxon>Pseudomonadati</taxon>
        <taxon>Pseudomonadota</taxon>
        <taxon>Alphaproteobacteria</taxon>
        <taxon>Hyphomicrobiales</taxon>
        <taxon>Ancalomicrobiaceae</taxon>
        <taxon>Prosthecodimorpha</taxon>
    </lineage>
</organism>
<dbReference type="EMBL" id="JAHHZF010000016">
    <property type="protein sequence ID" value="MBT9292886.1"/>
    <property type="molecule type" value="Genomic_DNA"/>
</dbReference>
<evidence type="ECO:0000259" key="4">
    <source>
        <dbReference type="PROSITE" id="PS50949"/>
    </source>
</evidence>
<dbReference type="Gene3D" id="1.10.10.10">
    <property type="entry name" value="Winged helix-like DNA-binding domain superfamily/Winged helix DNA-binding domain"/>
    <property type="match status" value="1"/>
</dbReference>
<dbReference type="Pfam" id="PF00392">
    <property type="entry name" value="GntR"/>
    <property type="match status" value="1"/>
</dbReference>
<dbReference type="Proteomes" id="UP000766595">
    <property type="component" value="Unassembled WGS sequence"/>
</dbReference>
<evidence type="ECO:0000256" key="2">
    <source>
        <dbReference type="ARBA" id="ARBA00023125"/>
    </source>
</evidence>
<keyword evidence="2" id="KW-0238">DNA-binding</keyword>
<evidence type="ECO:0000256" key="1">
    <source>
        <dbReference type="ARBA" id="ARBA00023015"/>
    </source>
</evidence>
<dbReference type="PROSITE" id="PS50949">
    <property type="entry name" value="HTH_GNTR"/>
    <property type="match status" value="1"/>
</dbReference>
<keyword evidence="6" id="KW-1185">Reference proteome</keyword>
<feature type="domain" description="HTH gntR-type" evidence="4">
    <location>
        <begin position="6"/>
        <end position="73"/>
    </location>
</feature>
<proteinExistence type="predicted"/>
<dbReference type="InterPro" id="IPR008920">
    <property type="entry name" value="TF_FadR/GntR_C"/>
</dbReference>
<comment type="caution">
    <text evidence="5">The sequence shown here is derived from an EMBL/GenBank/DDBJ whole genome shotgun (WGS) entry which is preliminary data.</text>
</comment>